<name>A0A918MSI9_9ACTN</name>
<evidence type="ECO:0000313" key="3">
    <source>
        <dbReference type="Proteomes" id="UP000620224"/>
    </source>
</evidence>
<comment type="caution">
    <text evidence="2">The sequence shown here is derived from an EMBL/GenBank/DDBJ whole genome shotgun (WGS) entry which is preliminary data.</text>
</comment>
<reference evidence="2" key="2">
    <citation type="submission" date="2020-09" db="EMBL/GenBank/DDBJ databases">
        <authorList>
            <person name="Sun Q."/>
            <person name="Ohkuma M."/>
        </authorList>
    </citation>
    <scope>NUCLEOTIDE SEQUENCE</scope>
    <source>
        <strain evidence="2">JCM 4490</strain>
    </source>
</reference>
<evidence type="ECO:0000313" key="2">
    <source>
        <dbReference type="EMBL" id="GGW60538.1"/>
    </source>
</evidence>
<dbReference type="Proteomes" id="UP000620224">
    <property type="component" value="Unassembled WGS sequence"/>
</dbReference>
<dbReference type="Gene3D" id="3.30.750.24">
    <property type="entry name" value="STAS domain"/>
    <property type="match status" value="1"/>
</dbReference>
<protein>
    <submittedName>
        <fullName evidence="2">Sulfate transporter</fullName>
    </submittedName>
</protein>
<dbReference type="AlphaFoldDB" id="A0A918MSI9"/>
<reference evidence="2" key="1">
    <citation type="journal article" date="2014" name="Int. J. Syst. Evol. Microbiol.">
        <title>Complete genome sequence of Corynebacterium casei LMG S-19264T (=DSM 44701T), isolated from a smear-ripened cheese.</title>
        <authorList>
            <consortium name="US DOE Joint Genome Institute (JGI-PGF)"/>
            <person name="Walter F."/>
            <person name="Albersmeier A."/>
            <person name="Kalinowski J."/>
            <person name="Ruckert C."/>
        </authorList>
    </citation>
    <scope>NUCLEOTIDE SEQUENCE</scope>
    <source>
        <strain evidence="2">JCM 4490</strain>
    </source>
</reference>
<dbReference type="InterPro" id="IPR036513">
    <property type="entry name" value="STAS_dom_sf"/>
</dbReference>
<dbReference type="CDD" id="cd07043">
    <property type="entry name" value="STAS_anti-anti-sigma_factors"/>
    <property type="match status" value="1"/>
</dbReference>
<sequence length="131" mass="14276">MIEHPPAEFGLTVVSEPMTLTFHVTGELDYDTSGDLVHCVVEHIDRHPGPREVRLDFRALTWIDSSGLSALLMIHRRAGAAGAELRLDNRPGFLDDRLRLTNVLEHLIGCAQPLDAGTPEADGDATRAGVT</sequence>
<dbReference type="Pfam" id="PF13466">
    <property type="entry name" value="STAS_2"/>
    <property type="match status" value="1"/>
</dbReference>
<feature type="domain" description="STAS" evidence="1">
    <location>
        <begin position="9"/>
        <end position="109"/>
    </location>
</feature>
<accession>A0A918MSI9</accession>
<evidence type="ECO:0000259" key="1">
    <source>
        <dbReference type="PROSITE" id="PS50801"/>
    </source>
</evidence>
<keyword evidence="3" id="KW-1185">Reference proteome</keyword>
<dbReference type="InterPro" id="IPR002645">
    <property type="entry name" value="STAS_dom"/>
</dbReference>
<dbReference type="EMBL" id="BMUE01000008">
    <property type="protein sequence ID" value="GGW60538.1"/>
    <property type="molecule type" value="Genomic_DNA"/>
</dbReference>
<gene>
    <name evidence="2" type="ORF">GCM10010503_42350</name>
</gene>
<dbReference type="InterPro" id="IPR058548">
    <property type="entry name" value="MlaB-like_STAS"/>
</dbReference>
<proteinExistence type="predicted"/>
<dbReference type="SUPFAM" id="SSF52091">
    <property type="entry name" value="SpoIIaa-like"/>
    <property type="match status" value="1"/>
</dbReference>
<dbReference type="PROSITE" id="PS50801">
    <property type="entry name" value="STAS"/>
    <property type="match status" value="1"/>
</dbReference>
<organism evidence="2 3">
    <name type="scientific">Streptomyces lucensis JCM 4490</name>
    <dbReference type="NCBI Taxonomy" id="1306176"/>
    <lineage>
        <taxon>Bacteria</taxon>
        <taxon>Bacillati</taxon>
        <taxon>Actinomycetota</taxon>
        <taxon>Actinomycetes</taxon>
        <taxon>Kitasatosporales</taxon>
        <taxon>Streptomycetaceae</taxon>
        <taxon>Streptomyces</taxon>
    </lineage>
</organism>